<accession>A0A1J7C0T5</accession>
<name>A0A1J7C0T5_9ACTN</name>
<proteinExistence type="predicted"/>
<organism evidence="2 3">
    <name type="scientific">Mangrovactinospora gilvigrisea</name>
    <dbReference type="NCBI Taxonomy" id="1428644"/>
    <lineage>
        <taxon>Bacteria</taxon>
        <taxon>Bacillati</taxon>
        <taxon>Actinomycetota</taxon>
        <taxon>Actinomycetes</taxon>
        <taxon>Kitasatosporales</taxon>
        <taxon>Streptomycetaceae</taxon>
        <taxon>Mangrovactinospora</taxon>
    </lineage>
</organism>
<evidence type="ECO:0000313" key="3">
    <source>
        <dbReference type="Proteomes" id="UP000243342"/>
    </source>
</evidence>
<gene>
    <name evidence="2" type="ORF">BIV57_00275</name>
</gene>
<dbReference type="Proteomes" id="UP000243342">
    <property type="component" value="Unassembled WGS sequence"/>
</dbReference>
<dbReference type="OrthoDB" id="5994822at2"/>
<dbReference type="RefSeq" id="WP_071654520.1">
    <property type="nucleotide sequence ID" value="NZ_MLCF01000002.1"/>
</dbReference>
<evidence type="ECO:0000256" key="1">
    <source>
        <dbReference type="SAM" id="MobiDB-lite"/>
    </source>
</evidence>
<sequence length="362" mass="38408">MRDEACSYPLLNLAHADVDGNLTTAVFQVTIRAVLSANTVTTDWTFQPKSVPASMWPIEFPGLTVSCPDCSVVSGSGSGWGSTLPKWTSAADPSATYHEVLSWDGGSAADVNTTFHLSDALNAQTALGGMDVNWTDNTELSEIRCDTVLSGPPGKCVFDNYAPTYTLNAGKYPMPAAHAWLIQHKLPSHDGQPGEPGQASPMYYLPGGDNGQGNNRDLICPSGWAAAKGNPNATPAGITDTLSCDEYAFNASYNSAGMPASLGGLNAVGSGDECVQTYVTKVNNTTWHLYNDERDIDPTWTEKCGRSVMSSSQNSGVMSPFGGFITNMRLLKGDAYWMDPNLAADCSTDALAVKCTMSAILQ</sequence>
<dbReference type="AlphaFoldDB" id="A0A1J7C0T5"/>
<keyword evidence="3" id="KW-1185">Reference proteome</keyword>
<evidence type="ECO:0000313" key="2">
    <source>
        <dbReference type="EMBL" id="OIV39321.1"/>
    </source>
</evidence>
<comment type="caution">
    <text evidence="2">The sequence shown here is derived from an EMBL/GenBank/DDBJ whole genome shotgun (WGS) entry which is preliminary data.</text>
</comment>
<feature type="region of interest" description="Disordered" evidence="1">
    <location>
        <begin position="187"/>
        <end position="208"/>
    </location>
</feature>
<dbReference type="EMBL" id="MLCF01000002">
    <property type="protein sequence ID" value="OIV39321.1"/>
    <property type="molecule type" value="Genomic_DNA"/>
</dbReference>
<protein>
    <submittedName>
        <fullName evidence="2">Uncharacterized protein</fullName>
    </submittedName>
</protein>
<reference evidence="2 3" key="1">
    <citation type="submission" date="2016-10" db="EMBL/GenBank/DDBJ databases">
        <title>Genome sequence of Streptomyces gilvigriseus MUSC 26.</title>
        <authorList>
            <person name="Lee L.-H."/>
            <person name="Ser H.-L."/>
        </authorList>
    </citation>
    <scope>NUCLEOTIDE SEQUENCE [LARGE SCALE GENOMIC DNA]</scope>
    <source>
        <strain evidence="2 3">MUSC 26</strain>
    </source>
</reference>